<keyword evidence="1 2" id="KW-0175">Coiled coil</keyword>
<accession>A0ABX9MMG1</accession>
<feature type="coiled-coil region" evidence="2">
    <location>
        <begin position="424"/>
        <end position="451"/>
    </location>
</feature>
<evidence type="ECO:0000256" key="1">
    <source>
        <dbReference type="ARBA" id="ARBA00023054"/>
    </source>
</evidence>
<evidence type="ECO:0000313" key="5">
    <source>
        <dbReference type="Proteomes" id="UP000265443"/>
    </source>
</evidence>
<evidence type="ECO:0000256" key="2">
    <source>
        <dbReference type="SAM" id="Coils"/>
    </source>
</evidence>
<comment type="caution">
    <text evidence="4">The sequence shown here is derived from an EMBL/GenBank/DDBJ whole genome shotgun (WGS) entry which is preliminary data.</text>
</comment>
<proteinExistence type="predicted"/>
<dbReference type="PANTHER" id="PTHR23160">
    <property type="entry name" value="SYNAPTONEMAL COMPLEX PROTEIN-RELATED"/>
    <property type="match status" value="1"/>
</dbReference>
<name>A0ABX9MMG1_9DEIN</name>
<protein>
    <recommendedName>
        <fullName evidence="6">Chromosome partition protein Smc</fullName>
    </recommendedName>
</protein>
<keyword evidence="5" id="KW-1185">Reference proteome</keyword>
<feature type="coiled-coil region" evidence="2">
    <location>
        <begin position="730"/>
        <end position="760"/>
    </location>
</feature>
<evidence type="ECO:0000256" key="3">
    <source>
        <dbReference type="SAM" id="MobiDB-lite"/>
    </source>
</evidence>
<dbReference type="EMBL" id="QWKY01000023">
    <property type="protein sequence ID" value="RIH78441.1"/>
    <property type="molecule type" value="Genomic_DNA"/>
</dbReference>
<feature type="compositionally biased region" description="Pro residues" evidence="3">
    <location>
        <begin position="782"/>
        <end position="800"/>
    </location>
</feature>
<sequence length="913" mass="99693">MVLSGGQGLSLYQTLSRSLEPMLGERTRMVLEEGVRRLGISPDKLDASQAEVILKRLVYRELQTKMSPNAARSRIEEMLRELGIGGVNGANAGADKLSAHAKGVLADLEAGLKRFSLYLDWPEVGRLRGLINVIKQDPEASAVRALLREGQEVLAALEEKLQSALLRQTRDLTDLEMALQRVQSVGGPKLRRLESLIRQIQEAHAQETLASAEVERARALAADMRKLVESSVVQNPTSETAITLDTIEDIPAVDRPTEPQVVLKDPTIEAPALVEEAPDGFDDEALVLDLDFDALTAEQQSRIREIDVAEDTRHLEAFKERYAAVLSIPKIASELATLQAELQAGNPLGERLGAFGELLKATHAEALAEARVRYEWLADRLGRLELPPEKTAPVQARLAVVLETLHAGGIPQELPELERAMAGLEAEEKASREVRERQARLEHALATLRTEAEHALSPFRGHPLVESFMMALTGVDISESSLQTLRQELSELLSQLAREREEESLKRMGLRATVQALPTLEILDLDKQRLIQQIDQGAGSLGELERAVGQLVDKARGLVASKLDALEARIRDLEQTLKESLIELKQPLQATREALAQGRIADPTPLERALGELIAARRAAMADELSRYEMAARSMRGLGGEELEDKVAQARAYLQAGELPDLTEIHALLGRLRRAQETLRAELGGRIGALLEAYNTHKSVGGETAFRIKPLCDFLLSAAERLPRLGVSGLLEVRRALEEAERLEAQLAQEHAAAQSVLQELKGADLESLLDVFESPTQLSTPPKPEPPKPAPPEATPSPQPQASVSVPSTQAEVLAQFQIRGVEAIALIEAGQVVTGSLPFASSSAQMVFDDLLNLANELAGQSAQLSVISLPQWVLVLVPLKQKGLVILAEKALLSRLLALIERQRDALEAL</sequence>
<feature type="coiled-coil region" evidence="2">
    <location>
        <begin position="556"/>
        <end position="583"/>
    </location>
</feature>
<feature type="coiled-coil region" evidence="2">
    <location>
        <begin position="475"/>
        <end position="506"/>
    </location>
</feature>
<dbReference type="Proteomes" id="UP000265443">
    <property type="component" value="Unassembled WGS sequence"/>
</dbReference>
<feature type="region of interest" description="Disordered" evidence="3">
    <location>
        <begin position="776"/>
        <end position="806"/>
    </location>
</feature>
<organism evidence="4 5">
    <name type="scientific">Meiothermus hypogaeus</name>
    <dbReference type="NCBI Taxonomy" id="884155"/>
    <lineage>
        <taxon>Bacteria</taxon>
        <taxon>Thermotogati</taxon>
        <taxon>Deinococcota</taxon>
        <taxon>Deinococci</taxon>
        <taxon>Thermales</taxon>
        <taxon>Thermaceae</taxon>
        <taxon>Meiothermus</taxon>
    </lineage>
</organism>
<gene>
    <name evidence="4" type="ORF">Mhypo_01569</name>
</gene>
<evidence type="ECO:0000313" key="4">
    <source>
        <dbReference type="EMBL" id="RIH78441.1"/>
    </source>
</evidence>
<evidence type="ECO:0008006" key="6">
    <source>
        <dbReference type="Google" id="ProtNLM"/>
    </source>
</evidence>
<reference evidence="4 5" key="1">
    <citation type="submission" date="2018-08" db="EMBL/GenBank/DDBJ databases">
        <title>Meiothermus hypogaeus DSM 23238 genome sequencing project.</title>
        <authorList>
            <person name="Da Costa M.S."/>
            <person name="Albuquerque L."/>
            <person name="Raposo P."/>
            <person name="Froufe H.J.C."/>
            <person name="Barroso C.S."/>
            <person name="Egas C."/>
        </authorList>
    </citation>
    <scope>NUCLEOTIDE SEQUENCE [LARGE SCALE GENOMIC DNA]</scope>
    <source>
        <strain evidence="4 5">DSM 23238</strain>
    </source>
</reference>
<dbReference type="PANTHER" id="PTHR23160:SF19">
    <property type="entry name" value="MYOSIN HEAVY CHAIN-RELATED PROTEIN"/>
    <property type="match status" value="1"/>
</dbReference>